<evidence type="ECO:0000313" key="2">
    <source>
        <dbReference type="EMBL" id="GEU75307.1"/>
    </source>
</evidence>
<comment type="caution">
    <text evidence="2">The sequence shown here is derived from an EMBL/GenBank/DDBJ whole genome shotgun (WGS) entry which is preliminary data.</text>
</comment>
<sequence length="468" mass="51008">MGLRHPDTTIDDPRHVAGSFNMVDVRRLSAHVIKLRDMPKGVLVLSGLSRVWKNRFCDPVLRGGDENVMGIHDFLCLPEWTGIEVQEEPHLDVRPTLQRLPFYYTPLAAADAVIPNSTPEDLAAGTPSDDDESDDDDACAEIPLVTPLHSAVVIPSSRKRDSRGKGIMVDDAVVPSGGVSRQRPSSGPAPSFRDVSGDAIHTDFFPFSASPYYATYLEDGEMVRVEGLSDNQLTTKMSVLHCMMMLHGGKLLARYRGLNQSHHEYVLSTYSRLKGYEEEVATLNGLELQVFTLKKQVSGLNDKLATSDASFSMSKAKGKEEKKKIKSLSKSLDNLHYEERLAEASPFVAQTDYAFLNKIFEYAAEPFSVILQLEPEKLIQQNEKQVNAVVDGSVLEMVDAVAPSKSGGVFVQGVSHVLDDVVEETAVESERISSVHTDVVVALSVGGKGNGSVPSSTVEDVVVPPSGV</sequence>
<gene>
    <name evidence="2" type="ORF">Tci_047285</name>
</gene>
<dbReference type="AlphaFoldDB" id="A0A6L2MPQ4"/>
<name>A0A6L2MPQ4_TANCI</name>
<reference evidence="2" key="1">
    <citation type="journal article" date="2019" name="Sci. Rep.">
        <title>Draft genome of Tanacetum cinerariifolium, the natural source of mosquito coil.</title>
        <authorList>
            <person name="Yamashiro T."/>
            <person name="Shiraishi A."/>
            <person name="Satake H."/>
            <person name="Nakayama K."/>
        </authorList>
    </citation>
    <scope>NUCLEOTIDE SEQUENCE</scope>
</reference>
<proteinExistence type="predicted"/>
<feature type="region of interest" description="Disordered" evidence="1">
    <location>
        <begin position="156"/>
        <end position="191"/>
    </location>
</feature>
<protein>
    <submittedName>
        <fullName evidence="2">Uncharacterized protein</fullName>
    </submittedName>
</protein>
<feature type="compositionally biased region" description="Acidic residues" evidence="1">
    <location>
        <begin position="128"/>
        <end position="138"/>
    </location>
</feature>
<feature type="region of interest" description="Disordered" evidence="1">
    <location>
        <begin position="115"/>
        <end position="138"/>
    </location>
</feature>
<dbReference type="EMBL" id="BKCJ010007057">
    <property type="protein sequence ID" value="GEU75307.1"/>
    <property type="molecule type" value="Genomic_DNA"/>
</dbReference>
<accession>A0A6L2MPQ4</accession>
<evidence type="ECO:0000256" key="1">
    <source>
        <dbReference type="SAM" id="MobiDB-lite"/>
    </source>
</evidence>
<organism evidence="2">
    <name type="scientific">Tanacetum cinerariifolium</name>
    <name type="common">Dalmatian daisy</name>
    <name type="synonym">Chrysanthemum cinerariifolium</name>
    <dbReference type="NCBI Taxonomy" id="118510"/>
    <lineage>
        <taxon>Eukaryota</taxon>
        <taxon>Viridiplantae</taxon>
        <taxon>Streptophyta</taxon>
        <taxon>Embryophyta</taxon>
        <taxon>Tracheophyta</taxon>
        <taxon>Spermatophyta</taxon>
        <taxon>Magnoliopsida</taxon>
        <taxon>eudicotyledons</taxon>
        <taxon>Gunneridae</taxon>
        <taxon>Pentapetalae</taxon>
        <taxon>asterids</taxon>
        <taxon>campanulids</taxon>
        <taxon>Asterales</taxon>
        <taxon>Asteraceae</taxon>
        <taxon>Asteroideae</taxon>
        <taxon>Anthemideae</taxon>
        <taxon>Anthemidinae</taxon>
        <taxon>Tanacetum</taxon>
    </lineage>
</organism>